<dbReference type="PANTHER" id="PTHR45655">
    <property type="entry name" value="GUANYLATE CYCLASE SOLUBLE SUBUNIT BETA-2"/>
    <property type="match status" value="1"/>
</dbReference>
<dbReference type="InterPro" id="IPR038158">
    <property type="entry name" value="H-NOX_domain_sf"/>
</dbReference>
<dbReference type="Pfam" id="PF07700">
    <property type="entry name" value="HNOB"/>
    <property type="match status" value="1"/>
</dbReference>
<evidence type="ECO:0000259" key="1">
    <source>
        <dbReference type="Pfam" id="PF07700"/>
    </source>
</evidence>
<dbReference type="Proteomes" id="UP001193501">
    <property type="component" value="Unassembled WGS sequence"/>
</dbReference>
<dbReference type="EMBL" id="JAABNR010000007">
    <property type="protein sequence ID" value="NBZ87697.1"/>
    <property type="molecule type" value="Genomic_DNA"/>
</dbReference>
<dbReference type="Gene3D" id="3.90.1520.10">
    <property type="entry name" value="H-NOX domain"/>
    <property type="match status" value="1"/>
</dbReference>
<dbReference type="InterPro" id="IPR011644">
    <property type="entry name" value="Heme_NO-bd"/>
</dbReference>
<dbReference type="PANTHER" id="PTHR45655:SF13">
    <property type="entry name" value="SOLUBLE GUANYLATE CYCLASE GCY-32-RELATED"/>
    <property type="match status" value="1"/>
</dbReference>
<feature type="domain" description="Heme NO-binding" evidence="1">
    <location>
        <begin position="3"/>
        <end position="156"/>
    </location>
</feature>
<organism evidence="2 3">
    <name type="scientific">Stagnihabitans tardus</name>
    <dbReference type="NCBI Taxonomy" id="2699202"/>
    <lineage>
        <taxon>Bacteria</taxon>
        <taxon>Pseudomonadati</taxon>
        <taxon>Pseudomonadota</taxon>
        <taxon>Alphaproteobacteria</taxon>
        <taxon>Rhodobacterales</taxon>
        <taxon>Paracoccaceae</taxon>
        <taxon>Stagnihabitans</taxon>
    </lineage>
</organism>
<dbReference type="GO" id="GO:0020037">
    <property type="term" value="F:heme binding"/>
    <property type="evidence" value="ECO:0007669"/>
    <property type="project" value="InterPro"/>
</dbReference>
<dbReference type="SUPFAM" id="SSF111126">
    <property type="entry name" value="Ligand-binding domain in the NO signalling and Golgi transport"/>
    <property type="match status" value="1"/>
</dbReference>
<dbReference type="InterPro" id="IPR024096">
    <property type="entry name" value="NO_sig/Golgi_transp_ligand-bd"/>
</dbReference>
<evidence type="ECO:0000313" key="2">
    <source>
        <dbReference type="EMBL" id="NBZ87697.1"/>
    </source>
</evidence>
<name>A0AAE5BUX4_9RHOB</name>
<gene>
    <name evidence="2" type="ORF">GV832_08910</name>
</gene>
<reference evidence="2" key="1">
    <citation type="submission" date="2020-01" db="EMBL/GenBank/DDBJ databases">
        <authorList>
            <person name="Chen W.-M."/>
        </authorList>
    </citation>
    <scope>NUCLEOTIDE SEQUENCE</scope>
    <source>
        <strain evidence="2">CYK-10</strain>
    </source>
</reference>
<keyword evidence="3" id="KW-1185">Reference proteome</keyword>
<sequence>MLGLINRSFQFFLIDTWGVEAWETVAAELALPFAGFEAMLTYDDAALDKLVDASSAHLHRPRDSLMEDLGTYLVAHERQATVRRLLRFSGANFCDFLASIEEMPDRGRLVLPELDLPFLVLTDLGAGAFRLTCHSPIRGAGHVIMGLLRAMADDYGALVLLDHLGQEGGADVISIQIADLEHYAARPFSFGLTA</sequence>
<evidence type="ECO:0000313" key="3">
    <source>
        <dbReference type="Proteomes" id="UP001193501"/>
    </source>
</evidence>
<proteinExistence type="predicted"/>
<dbReference type="AlphaFoldDB" id="A0AAE5BUX4"/>
<protein>
    <submittedName>
        <fullName evidence="2">Heme NO-binding protein</fullName>
    </submittedName>
</protein>
<comment type="caution">
    <text evidence="2">The sequence shown here is derived from an EMBL/GenBank/DDBJ whole genome shotgun (WGS) entry which is preliminary data.</text>
</comment>
<accession>A0AAE5BUX4</accession>
<dbReference type="RefSeq" id="WP_168774511.1">
    <property type="nucleotide sequence ID" value="NZ_JAABNR010000007.1"/>
</dbReference>